<evidence type="ECO:0000256" key="3">
    <source>
        <dbReference type="ARBA" id="ARBA00022701"/>
    </source>
</evidence>
<dbReference type="InterPro" id="IPR031372">
    <property type="entry name" value="CAMSAP_CC1"/>
</dbReference>
<dbReference type="PANTHER" id="PTHR21595">
    <property type="entry name" value="PATRONIN"/>
    <property type="match status" value="1"/>
</dbReference>
<feature type="compositionally biased region" description="Basic and acidic residues" evidence="7">
    <location>
        <begin position="422"/>
        <end position="440"/>
    </location>
</feature>
<feature type="compositionally biased region" description="Low complexity" evidence="7">
    <location>
        <begin position="571"/>
        <end position="587"/>
    </location>
</feature>
<evidence type="ECO:0000256" key="6">
    <source>
        <dbReference type="PROSITE-ProRule" id="PRU00841"/>
    </source>
</evidence>
<evidence type="ECO:0000256" key="1">
    <source>
        <dbReference type="ARBA" id="ARBA00004245"/>
    </source>
</evidence>
<feature type="region of interest" description="Disordered" evidence="7">
    <location>
        <begin position="1310"/>
        <end position="1449"/>
    </location>
</feature>
<feature type="compositionally biased region" description="Polar residues" evidence="7">
    <location>
        <begin position="353"/>
        <end position="367"/>
    </location>
</feature>
<feature type="region of interest" description="Disordered" evidence="7">
    <location>
        <begin position="422"/>
        <end position="590"/>
    </location>
</feature>
<feature type="compositionally biased region" description="Low complexity" evidence="7">
    <location>
        <begin position="908"/>
        <end position="918"/>
    </location>
</feature>
<dbReference type="GO" id="GO:0051011">
    <property type="term" value="F:microtubule minus-end binding"/>
    <property type="evidence" value="ECO:0007669"/>
    <property type="project" value="TreeGrafter"/>
</dbReference>
<comment type="subcellular location">
    <subcellularLocation>
        <location evidence="1">Cytoplasm</location>
        <location evidence="1">Cytoskeleton</location>
    </subcellularLocation>
</comment>
<dbReference type="InterPro" id="IPR011033">
    <property type="entry name" value="PRC_barrel-like_sf"/>
</dbReference>
<dbReference type="PROSITE" id="PS50021">
    <property type="entry name" value="CH"/>
    <property type="match status" value="1"/>
</dbReference>
<feature type="compositionally biased region" description="Low complexity" evidence="7">
    <location>
        <begin position="441"/>
        <end position="452"/>
    </location>
</feature>
<dbReference type="InterPro" id="IPR001715">
    <property type="entry name" value="CH_dom"/>
</dbReference>
<keyword evidence="4" id="KW-0175">Coiled coil</keyword>
<feature type="compositionally biased region" description="Basic and acidic residues" evidence="7">
    <location>
        <begin position="1628"/>
        <end position="1641"/>
    </location>
</feature>
<name>A0A0P6GLS0_9CRUS</name>
<dbReference type="FunFam" id="3.10.20.360:FF:000002">
    <property type="entry name" value="Patronin, isoform M"/>
    <property type="match status" value="1"/>
</dbReference>
<feature type="compositionally biased region" description="Low complexity" evidence="7">
    <location>
        <begin position="1002"/>
        <end position="1018"/>
    </location>
</feature>
<dbReference type="Pfam" id="PF25532">
    <property type="entry name" value="CH_CAMSAP2_N"/>
    <property type="match status" value="1"/>
</dbReference>
<dbReference type="GO" id="GO:0036449">
    <property type="term" value="C:microtubule minus-end"/>
    <property type="evidence" value="ECO:0007669"/>
    <property type="project" value="TreeGrafter"/>
</dbReference>
<dbReference type="PANTHER" id="PTHR21595:SF0">
    <property type="entry name" value="PATRONIN"/>
    <property type="match status" value="1"/>
</dbReference>
<feature type="compositionally biased region" description="Basic and acidic residues" evidence="7">
    <location>
        <begin position="1469"/>
        <end position="1506"/>
    </location>
</feature>
<keyword evidence="3 6" id="KW-0493">Microtubule</keyword>
<dbReference type="InterPro" id="IPR022613">
    <property type="entry name" value="CH_CAMSAP_2"/>
</dbReference>
<dbReference type="Pfam" id="PF11971">
    <property type="entry name" value="CAMSAP_CH"/>
    <property type="match status" value="1"/>
</dbReference>
<dbReference type="Gene3D" id="3.10.20.360">
    <property type="entry name" value="CKK domain"/>
    <property type="match status" value="1"/>
</dbReference>
<evidence type="ECO:0000256" key="7">
    <source>
        <dbReference type="SAM" id="MobiDB-lite"/>
    </source>
</evidence>
<dbReference type="GO" id="GO:0031122">
    <property type="term" value="P:cytoplasmic microtubule organization"/>
    <property type="evidence" value="ECO:0007669"/>
    <property type="project" value="TreeGrafter"/>
</dbReference>
<feature type="region of interest" description="Disordered" evidence="7">
    <location>
        <begin position="339"/>
        <end position="388"/>
    </location>
</feature>
<dbReference type="GO" id="GO:0031175">
    <property type="term" value="P:neuron projection development"/>
    <property type="evidence" value="ECO:0007669"/>
    <property type="project" value="InterPro"/>
</dbReference>
<dbReference type="PROSITE" id="PS51508">
    <property type="entry name" value="CKK"/>
    <property type="match status" value="1"/>
</dbReference>
<dbReference type="Pfam" id="PF17095">
    <property type="entry name" value="CAMSAP_CC1"/>
    <property type="match status" value="1"/>
</dbReference>
<dbReference type="GO" id="GO:0007026">
    <property type="term" value="P:negative regulation of microtubule depolymerization"/>
    <property type="evidence" value="ECO:0007669"/>
    <property type="project" value="TreeGrafter"/>
</dbReference>
<dbReference type="InterPro" id="IPR014797">
    <property type="entry name" value="CKK_CAMSAP"/>
</dbReference>
<feature type="compositionally biased region" description="Basic and acidic residues" evidence="7">
    <location>
        <begin position="556"/>
        <end position="569"/>
    </location>
</feature>
<feature type="compositionally biased region" description="Low complexity" evidence="7">
    <location>
        <begin position="1250"/>
        <end position="1267"/>
    </location>
</feature>
<comment type="domain">
    <text evidence="6">The CKK domain binds microtubules.</text>
</comment>
<feature type="region of interest" description="Disordered" evidence="7">
    <location>
        <begin position="819"/>
        <end position="1287"/>
    </location>
</feature>
<dbReference type="SUPFAM" id="SSF47576">
    <property type="entry name" value="Calponin-homology domain, CH-domain"/>
    <property type="match status" value="1"/>
</dbReference>
<proteinExistence type="inferred from homology"/>
<evidence type="ECO:0000256" key="5">
    <source>
        <dbReference type="ARBA" id="ARBA00023212"/>
    </source>
</evidence>
<accession>A0A0P6GLS0</accession>
<dbReference type="GO" id="GO:0030507">
    <property type="term" value="F:spectrin binding"/>
    <property type="evidence" value="ECO:0007669"/>
    <property type="project" value="InterPro"/>
</dbReference>
<dbReference type="SUPFAM" id="SSF50346">
    <property type="entry name" value="PRC-barrel domain"/>
    <property type="match status" value="1"/>
</dbReference>
<feature type="compositionally biased region" description="Low complexity" evidence="7">
    <location>
        <begin position="1086"/>
        <end position="1096"/>
    </location>
</feature>
<dbReference type="GO" id="GO:0005516">
    <property type="term" value="F:calmodulin binding"/>
    <property type="evidence" value="ECO:0007669"/>
    <property type="project" value="InterPro"/>
</dbReference>
<dbReference type="InterPro" id="IPR038209">
    <property type="entry name" value="CKK_dom_sf"/>
</dbReference>
<evidence type="ECO:0000313" key="8">
    <source>
        <dbReference type="EMBL" id="JAN62041.1"/>
    </source>
</evidence>
<protein>
    <submittedName>
        <fullName evidence="8">Calmodulin regulated spectrin-associated protein 1 1 (CAMSAP1L1)</fullName>
    </submittedName>
</protein>
<dbReference type="Pfam" id="PF08683">
    <property type="entry name" value="CAMSAP_CKK"/>
    <property type="match status" value="1"/>
</dbReference>
<feature type="compositionally biased region" description="Polar residues" evidence="7">
    <location>
        <begin position="1062"/>
        <end position="1071"/>
    </location>
</feature>
<feature type="compositionally biased region" description="Polar residues" evidence="7">
    <location>
        <begin position="1327"/>
        <end position="1374"/>
    </location>
</feature>
<feature type="compositionally biased region" description="Basic and acidic residues" evidence="7">
    <location>
        <begin position="342"/>
        <end position="352"/>
    </location>
</feature>
<feature type="compositionally biased region" description="Polar residues" evidence="7">
    <location>
        <begin position="1565"/>
        <end position="1578"/>
    </location>
</feature>
<comment type="similarity">
    <text evidence="6">Belongs to the CAMSAP1 family.</text>
</comment>
<dbReference type="InterPro" id="IPR036872">
    <property type="entry name" value="CH_dom_sf"/>
</dbReference>
<feature type="compositionally biased region" description="Low complexity" evidence="7">
    <location>
        <begin position="523"/>
        <end position="534"/>
    </location>
</feature>
<feature type="region of interest" description="Disordered" evidence="7">
    <location>
        <begin position="1463"/>
        <end position="1508"/>
    </location>
</feature>
<evidence type="ECO:0000256" key="2">
    <source>
        <dbReference type="ARBA" id="ARBA00022490"/>
    </source>
</evidence>
<dbReference type="EMBL" id="GDIQ01032696">
    <property type="protein sequence ID" value="JAN62041.1"/>
    <property type="molecule type" value="Transcribed_RNA"/>
</dbReference>
<dbReference type="InterPro" id="IPR058042">
    <property type="entry name" value="CAMSAP_N"/>
</dbReference>
<dbReference type="OrthoDB" id="2125658at2759"/>
<feature type="region of interest" description="Disordered" evidence="7">
    <location>
        <begin position="758"/>
        <end position="804"/>
    </location>
</feature>
<organism evidence="8">
    <name type="scientific">Daphnia magna</name>
    <dbReference type="NCBI Taxonomy" id="35525"/>
    <lineage>
        <taxon>Eukaryota</taxon>
        <taxon>Metazoa</taxon>
        <taxon>Ecdysozoa</taxon>
        <taxon>Arthropoda</taxon>
        <taxon>Crustacea</taxon>
        <taxon>Branchiopoda</taxon>
        <taxon>Diplostraca</taxon>
        <taxon>Cladocera</taxon>
        <taxon>Anomopoda</taxon>
        <taxon>Daphniidae</taxon>
        <taxon>Daphnia</taxon>
    </lineage>
</organism>
<feature type="compositionally biased region" description="Low complexity" evidence="7">
    <location>
        <begin position="1148"/>
        <end position="1172"/>
    </location>
</feature>
<feature type="compositionally biased region" description="Polar residues" evidence="7">
    <location>
        <begin position="1665"/>
        <end position="1674"/>
    </location>
</feature>
<dbReference type="InterPro" id="IPR032940">
    <property type="entry name" value="CAMSAP"/>
</dbReference>
<feature type="compositionally biased region" description="Polar residues" evidence="7">
    <location>
        <begin position="1611"/>
        <end position="1626"/>
    </location>
</feature>
<reference evidence="8" key="1">
    <citation type="submission" date="2015-10" db="EMBL/GenBank/DDBJ databases">
        <title>EvidentialGene: Evidence-directed Construction of Complete mRNA Transcriptomes without Genomes.</title>
        <authorList>
            <person name="Gilbert D.G."/>
        </authorList>
    </citation>
    <scope>NUCLEOTIDE SEQUENCE</scope>
</reference>
<feature type="compositionally biased region" description="Basic and acidic residues" evidence="7">
    <location>
        <begin position="1520"/>
        <end position="1531"/>
    </location>
</feature>
<dbReference type="SMART" id="SM01051">
    <property type="entry name" value="CAMSAP_CKK"/>
    <property type="match status" value="1"/>
</dbReference>
<feature type="region of interest" description="Disordered" evidence="7">
    <location>
        <begin position="649"/>
        <end position="671"/>
    </location>
</feature>
<keyword evidence="2" id="KW-0963">Cytoplasm</keyword>
<feature type="compositionally biased region" description="Low complexity" evidence="7">
    <location>
        <begin position="1115"/>
        <end position="1129"/>
    </location>
</feature>
<feature type="region of interest" description="Disordered" evidence="7">
    <location>
        <begin position="1520"/>
        <end position="1676"/>
    </location>
</feature>
<sequence length="1869" mass="207676">MESRSSSSAKMRTLAYMPVVEVQGYNAHNKLQAKQRASVQWLLSKAYSHQVPEDVKEPFYRDVEDQEYLKPSVVHALANAELYCLALAHIYSDPNYSQLNHWGVIQALARKGVYVAEPSDVALTETTLIHTSPLRMSAHMAVMEGIMNLFVKEVVSAERVVAAIRRFAELDASQTPPPKEAEQALLLWITKACQSLKKRLTAEVDGHGEDVPNFPELRELGDLSDGMSLLGLLAFYAPDLVDWTRIATNEPFSMADCLYNLELVHKFCSESIPNNIFHLGLEDIVYMHSSVRQNVLAFLADLFYILEVRPAKCIRPPGLMRDRFPVNEGGKNNVIRRQGSLQERDRTKRQTVHEANSSQIGTAQLTGSPRRRMELEHTPTQQPDVGSDESFVVHRGKMVPTLYNVVTGVEGATPRGSRVAAIKERFNMDTKAEERGEDRPSSASSGPAGVPSNWEDRKSGTSYAGRRSRRNSVTDDSHLTIENFGGSQDNLSMFGRNPDKEPVTLQQSGRRPSIDAFTPDSIPPAAGTPSTPAGVNYWRRNNDRTRSQENLSDYLMDNRDVEEQLDRRSRASSPTYSSISSTAKSGTNNGNKQFVIISASNAPEPADVYEETRLNLSRATNFAELSKLRESLGSNSAINIVYMQQDKDPIQGKVGSPVSQHGRRVSENQRKHGGGITIAEAMSSTSWDPQTPVADKTDGRLEALTTDDMNSAADLYGIRLKMEEKRKRIEADKRQQELMASRQREKVGKAAFLQAVAKGKGSADGRDGHASPVDYYSAMESPSRPHHPPVAVQQQQPHHHAHQLPTPDYELADYEFNQRHPQPAHHPHHGLPYDPYRMAHPAQQASPMNGSGGGGMGMDPNQQGQFYLHEPSPTSRRTWGQPQPINAAPPPPSMVYRPDDMLGYGMPQQQQQQQQQQQPRRAQWGTPQPVRAMMNHHGYMMNPNQGNYMDAHGPPQGYVMPTPPRHPMDNPYDAQQHYYANGSQFHQPEPQDPYFYSPARTQPPHLMQQPPQQQQQQQQHHHHQQQQQQQAPPPQQQQQQQSQSHVYQQGYGGPPAAGSPRGYNQSPQHNYPSAADQRAPFRLHAPEPVAAEPVVVRSTAQPKPAEVPELHRGSVQQQPKVQQPEQRCQSQTLTRPVPAARNITPIRSSVPSNGGQSSSSTSAAGSPISSGGVFHAAMPTPSIDDMEPQNVSFIETPSALASEGTDEGDLQLPRRLRNLNITSGNRTYRIPHEATQSSPPRPALLKTFRSSPSPSSSSSPVSPSPSSAYLAPQANSSGSESADEAAVLDEGVKTEKLKDNIEADRGFIITFDDVATGPKRPKPQLGSKRQPSPKKLSNYSAPPETPVSSSPAYNHNKAGSSREGSPRRSLSSMARENRDDYSPFTPDSRDSGFGQNSQEELKLFNMATAVPGTLPGGDRNLRDYDSQDDEPAPTGLVIGDELVNPDPEALDEMERKKEKILMQSMRRKQQQEELRQRKEQEALQRKEEERAKEEEKQRKKEDEKARRAIIFEQYKIKKAMEEAEKEGRPYEMPDQMGSKSGPKMRPKSSTPSRPRPKTIHVESGPSESYTSRTVSTMASKGKRGSGNNLAENRNDCRGDGVRGSNPALSRRGSNSSLHGDSQTPNRYRTMERGHSGRKDLSVPRYGQSGGSTRNSREDLYGSRNYRGSNSSLNDAESYEGYHTPLVHSGRKGSGFMTGPGSLPPGLVSKRRGFDDGASDVSSNQDYIGPRLYKQPAARSNRSIILNAVEYCVFPGVVNREAKQRVLEEITRSESKNFLVLFRDGGLTFRALYSFNPEKEEIIKMYGTGPKMVNDTMFEKFFKYNSGGKCFSQVHTKHLTVTIDAFTIHAGLWQGKKQSLPNKKDMTLVI</sequence>
<feature type="compositionally biased region" description="Low complexity" evidence="7">
    <location>
        <begin position="1025"/>
        <end position="1049"/>
    </location>
</feature>
<keyword evidence="5" id="KW-0206">Cytoskeleton</keyword>
<dbReference type="Gene3D" id="1.10.418.10">
    <property type="entry name" value="Calponin-like domain"/>
    <property type="match status" value="1"/>
</dbReference>
<evidence type="ECO:0000256" key="4">
    <source>
        <dbReference type="ARBA" id="ARBA00023054"/>
    </source>
</evidence>